<dbReference type="Proteomes" id="UP001206357">
    <property type="component" value="Unassembled WGS sequence"/>
</dbReference>
<dbReference type="CDD" id="cd05013">
    <property type="entry name" value="SIS_RpiR"/>
    <property type="match status" value="1"/>
</dbReference>
<comment type="caution">
    <text evidence="6">The sequence shown here is derived from an EMBL/GenBank/DDBJ whole genome shotgun (WGS) entry which is preliminary data.</text>
</comment>
<evidence type="ECO:0000313" key="7">
    <source>
        <dbReference type="Proteomes" id="UP001206357"/>
    </source>
</evidence>
<dbReference type="GO" id="GO:1901135">
    <property type="term" value="P:carbohydrate derivative metabolic process"/>
    <property type="evidence" value="ECO:0007669"/>
    <property type="project" value="InterPro"/>
</dbReference>
<keyword evidence="3" id="KW-0804">Transcription</keyword>
<evidence type="ECO:0000256" key="1">
    <source>
        <dbReference type="ARBA" id="ARBA00023015"/>
    </source>
</evidence>
<dbReference type="GO" id="GO:0003700">
    <property type="term" value="F:DNA-binding transcription factor activity"/>
    <property type="evidence" value="ECO:0007669"/>
    <property type="project" value="InterPro"/>
</dbReference>
<dbReference type="RefSeq" id="WP_148421148.1">
    <property type="nucleotide sequence ID" value="NZ_CABIWE010000007.1"/>
</dbReference>
<gene>
    <name evidence="6" type="ORF">NSA17_09095</name>
</gene>
<proteinExistence type="predicted"/>
<dbReference type="Pfam" id="PF01418">
    <property type="entry name" value="HTH_6"/>
    <property type="match status" value="1"/>
</dbReference>
<dbReference type="InterPro" id="IPR046348">
    <property type="entry name" value="SIS_dom_sf"/>
</dbReference>
<dbReference type="InterPro" id="IPR001347">
    <property type="entry name" value="SIS_dom"/>
</dbReference>
<organism evidence="6 7">
    <name type="scientific">Lactobacillus johnsonii</name>
    <dbReference type="NCBI Taxonomy" id="33959"/>
    <lineage>
        <taxon>Bacteria</taxon>
        <taxon>Bacillati</taxon>
        <taxon>Bacillota</taxon>
        <taxon>Bacilli</taxon>
        <taxon>Lactobacillales</taxon>
        <taxon>Lactobacillaceae</taxon>
        <taxon>Lactobacillus</taxon>
    </lineage>
</organism>
<dbReference type="GO" id="GO:0097367">
    <property type="term" value="F:carbohydrate derivative binding"/>
    <property type="evidence" value="ECO:0007669"/>
    <property type="project" value="InterPro"/>
</dbReference>
<name>A0AAW5LTM4_LACJH</name>
<dbReference type="EMBL" id="JANKAU010000013">
    <property type="protein sequence ID" value="MCR1915579.1"/>
    <property type="molecule type" value="Genomic_DNA"/>
</dbReference>
<dbReference type="Gene3D" id="3.40.50.10490">
    <property type="entry name" value="Glucose-6-phosphate isomerase like protein, domain 1"/>
    <property type="match status" value="1"/>
</dbReference>
<evidence type="ECO:0000259" key="5">
    <source>
        <dbReference type="PROSITE" id="PS51464"/>
    </source>
</evidence>
<dbReference type="AlphaFoldDB" id="A0AAW5LTM4"/>
<evidence type="ECO:0000259" key="4">
    <source>
        <dbReference type="PROSITE" id="PS51071"/>
    </source>
</evidence>
<dbReference type="SUPFAM" id="SSF46689">
    <property type="entry name" value="Homeodomain-like"/>
    <property type="match status" value="1"/>
</dbReference>
<dbReference type="SUPFAM" id="SSF53697">
    <property type="entry name" value="SIS domain"/>
    <property type="match status" value="1"/>
</dbReference>
<dbReference type="PANTHER" id="PTHR30514:SF1">
    <property type="entry name" value="HTH-TYPE TRANSCRIPTIONAL REGULATOR HEXR-RELATED"/>
    <property type="match status" value="1"/>
</dbReference>
<protein>
    <submittedName>
        <fullName evidence="6">MurR/RpiR family transcriptional regulator</fullName>
    </submittedName>
</protein>
<evidence type="ECO:0000313" key="6">
    <source>
        <dbReference type="EMBL" id="MCR1915579.1"/>
    </source>
</evidence>
<dbReference type="InterPro" id="IPR047640">
    <property type="entry name" value="RpiR-like"/>
</dbReference>
<dbReference type="PROSITE" id="PS51464">
    <property type="entry name" value="SIS"/>
    <property type="match status" value="1"/>
</dbReference>
<keyword evidence="2" id="KW-0238">DNA-binding</keyword>
<evidence type="ECO:0000256" key="3">
    <source>
        <dbReference type="ARBA" id="ARBA00023163"/>
    </source>
</evidence>
<dbReference type="InterPro" id="IPR009057">
    <property type="entry name" value="Homeodomain-like_sf"/>
</dbReference>
<feature type="domain" description="HTH rpiR-type" evidence="4">
    <location>
        <begin position="1"/>
        <end position="76"/>
    </location>
</feature>
<reference evidence="6" key="1">
    <citation type="submission" date="2022-07" db="EMBL/GenBank/DDBJ databases">
        <title>Enhanced cultured diversity of the mouse gut microbiota enables custom-made synthetic communities.</title>
        <authorList>
            <person name="Afrizal A."/>
        </authorList>
    </citation>
    <scope>NUCLEOTIDE SEQUENCE</scope>
    <source>
        <strain evidence="6">DSM 100219</strain>
    </source>
</reference>
<dbReference type="GO" id="GO:0003677">
    <property type="term" value="F:DNA binding"/>
    <property type="evidence" value="ECO:0007669"/>
    <property type="project" value="UniProtKB-KW"/>
</dbReference>
<feature type="domain" description="SIS" evidence="5">
    <location>
        <begin position="125"/>
        <end position="266"/>
    </location>
</feature>
<dbReference type="InterPro" id="IPR000281">
    <property type="entry name" value="HTH_RpiR"/>
</dbReference>
<dbReference type="PANTHER" id="PTHR30514">
    <property type="entry name" value="GLUCOKINASE"/>
    <property type="match status" value="1"/>
</dbReference>
<dbReference type="Pfam" id="PF01380">
    <property type="entry name" value="SIS"/>
    <property type="match status" value="1"/>
</dbReference>
<keyword evidence="1" id="KW-0805">Transcription regulation</keyword>
<dbReference type="InterPro" id="IPR036388">
    <property type="entry name" value="WH-like_DNA-bd_sf"/>
</dbReference>
<dbReference type="Gene3D" id="1.10.10.10">
    <property type="entry name" value="Winged helix-like DNA-binding domain superfamily/Winged helix DNA-binding domain"/>
    <property type="match status" value="1"/>
</dbReference>
<accession>A0AAW5LTM4</accession>
<sequence>MLIRDRLREKIGMSDNEKIIADYFLKADENIEKDTVRTIAEKTYTSPSTLIRLCHKLGFTGFSDFKNKYLYEVKYINLKFQNVDANFPFRREDTAREVMSKITDLYLETIKDTKKIMDMRTLLRCRKICGKSKEIYIFSYGTYLNQAYSFKEKMMKIGKKVIISSNLNYQLYEAEIMQAGDMAIIISYSGETNNSLLIAKQCKKNNIPTIAITSVGENDLTKICDEILYISTKESLYQNIGDYSIHLSVSYMLDVLYSLIFQKEFDRFYKTKLQLAMSLEKDRKSTNSIINNEKL</sequence>
<evidence type="ECO:0000256" key="2">
    <source>
        <dbReference type="ARBA" id="ARBA00023125"/>
    </source>
</evidence>
<dbReference type="PROSITE" id="PS51071">
    <property type="entry name" value="HTH_RPIR"/>
    <property type="match status" value="1"/>
</dbReference>
<dbReference type="InterPro" id="IPR035472">
    <property type="entry name" value="RpiR-like_SIS"/>
</dbReference>